<accession>A0ABV2YSW0</accession>
<comment type="caution">
    <text evidence="2">The sequence shown here is derived from an EMBL/GenBank/DDBJ whole genome shotgun (WGS) entry which is preliminary data.</text>
</comment>
<evidence type="ECO:0000313" key="2">
    <source>
        <dbReference type="EMBL" id="MEU3708827.1"/>
    </source>
</evidence>
<dbReference type="InterPro" id="IPR045652">
    <property type="entry name" value="DUF6397"/>
</dbReference>
<evidence type="ECO:0000313" key="3">
    <source>
        <dbReference type="Proteomes" id="UP001550853"/>
    </source>
</evidence>
<proteinExistence type="predicted"/>
<gene>
    <name evidence="2" type="ORF">AB0E61_01850</name>
</gene>
<protein>
    <submittedName>
        <fullName evidence="2">DUF6397 family protein</fullName>
    </submittedName>
</protein>
<dbReference type="EMBL" id="JBEZVI010000001">
    <property type="protein sequence ID" value="MEU3708827.1"/>
    <property type="molecule type" value="Genomic_DNA"/>
</dbReference>
<dbReference type="Pfam" id="PF19934">
    <property type="entry name" value="DUF6397"/>
    <property type="match status" value="1"/>
</dbReference>
<dbReference type="RefSeq" id="WP_037677161.1">
    <property type="nucleotide sequence ID" value="NZ_JBEZVI010000001.1"/>
</dbReference>
<organism evidence="2 3">
    <name type="scientific">Streptomyces catenulae</name>
    <dbReference type="NCBI Taxonomy" id="66875"/>
    <lineage>
        <taxon>Bacteria</taxon>
        <taxon>Bacillati</taxon>
        <taxon>Actinomycetota</taxon>
        <taxon>Actinomycetes</taxon>
        <taxon>Kitasatosporales</taxon>
        <taxon>Streptomycetaceae</taxon>
        <taxon>Streptomyces</taxon>
    </lineage>
</organism>
<feature type="region of interest" description="Disordered" evidence="1">
    <location>
        <begin position="250"/>
        <end position="311"/>
    </location>
</feature>
<name>A0ABV2YSW0_9ACTN</name>
<evidence type="ECO:0000256" key="1">
    <source>
        <dbReference type="SAM" id="MobiDB-lite"/>
    </source>
</evidence>
<dbReference type="Proteomes" id="UP001550853">
    <property type="component" value="Unassembled WGS sequence"/>
</dbReference>
<keyword evidence="3" id="KW-1185">Reference proteome</keyword>
<feature type="compositionally biased region" description="Polar residues" evidence="1">
    <location>
        <begin position="299"/>
        <end position="311"/>
    </location>
</feature>
<reference evidence="2 3" key="1">
    <citation type="submission" date="2024-06" db="EMBL/GenBank/DDBJ databases">
        <title>The Natural Products Discovery Center: Release of the First 8490 Sequenced Strains for Exploring Actinobacteria Biosynthetic Diversity.</title>
        <authorList>
            <person name="Kalkreuter E."/>
            <person name="Kautsar S.A."/>
            <person name="Yang D."/>
            <person name="Bader C.D."/>
            <person name="Teijaro C.N."/>
            <person name="Fluegel L."/>
            <person name="Davis C.M."/>
            <person name="Simpson J.R."/>
            <person name="Lauterbach L."/>
            <person name="Steele A.D."/>
            <person name="Gui C."/>
            <person name="Meng S."/>
            <person name="Li G."/>
            <person name="Viehrig K."/>
            <person name="Ye F."/>
            <person name="Su P."/>
            <person name="Kiefer A.F."/>
            <person name="Nichols A."/>
            <person name="Cepeda A.J."/>
            <person name="Yan W."/>
            <person name="Fan B."/>
            <person name="Jiang Y."/>
            <person name="Adhikari A."/>
            <person name="Zheng C.-J."/>
            <person name="Schuster L."/>
            <person name="Cowan T.M."/>
            <person name="Smanski M.J."/>
            <person name="Chevrette M.G."/>
            <person name="De Carvalho L.P.S."/>
            <person name="Shen B."/>
        </authorList>
    </citation>
    <scope>NUCLEOTIDE SEQUENCE [LARGE SCALE GENOMIC DNA]</scope>
    <source>
        <strain evidence="2 3">NPDC033039</strain>
    </source>
</reference>
<sequence length="311" mass="34409">MHDGQQTLTMGQAARELELRTGELELAIQLGAVRTVPAGMTPRPAVAHLRRRVPVGEIHRLRSAPDYPDVFRERLHTVGTTEAAALMGIGPSRFLRLTKSGCFTPVRFYVNRYGVLVWLYLASEVAAFADRAPELLHTNTPAAVRTMLDEGQDWRPRQWRGRRVAQLMGQAADAWEAAAVLAAVLPPEEFASVVPDTAERAVLRDLKPHFASVITATPAAREAYESVLVAEAFDEVLWYRVNLNRAVERARDEAPHRPRSVTSGPSSVPRRRRPAAPTGPTRPDRRGPAAPQTGRKRPSWTTETSSLPSRS</sequence>